<accession>A0A9N7VHC6</accession>
<feature type="compositionally biased region" description="Low complexity" evidence="1">
    <location>
        <begin position="204"/>
        <end position="217"/>
    </location>
</feature>
<comment type="caution">
    <text evidence="2">The sequence shown here is derived from an EMBL/GenBank/DDBJ whole genome shotgun (WGS) entry which is preliminary data.</text>
</comment>
<evidence type="ECO:0000313" key="3">
    <source>
        <dbReference type="Proteomes" id="UP001153269"/>
    </source>
</evidence>
<feature type="region of interest" description="Disordered" evidence="1">
    <location>
        <begin position="195"/>
        <end position="217"/>
    </location>
</feature>
<evidence type="ECO:0000313" key="2">
    <source>
        <dbReference type="EMBL" id="CAB1449303.1"/>
    </source>
</evidence>
<dbReference type="EMBL" id="CADEAL010004010">
    <property type="protein sequence ID" value="CAB1449303.1"/>
    <property type="molecule type" value="Genomic_DNA"/>
</dbReference>
<protein>
    <submittedName>
        <fullName evidence="2">Uncharacterized protein</fullName>
    </submittedName>
</protein>
<dbReference type="AlphaFoldDB" id="A0A9N7VHC6"/>
<evidence type="ECO:0000256" key="1">
    <source>
        <dbReference type="SAM" id="MobiDB-lite"/>
    </source>
</evidence>
<proteinExistence type="predicted"/>
<gene>
    <name evidence="2" type="ORF">PLEPLA_LOCUS36984</name>
</gene>
<organism evidence="2 3">
    <name type="scientific">Pleuronectes platessa</name>
    <name type="common">European plaice</name>
    <dbReference type="NCBI Taxonomy" id="8262"/>
    <lineage>
        <taxon>Eukaryota</taxon>
        <taxon>Metazoa</taxon>
        <taxon>Chordata</taxon>
        <taxon>Craniata</taxon>
        <taxon>Vertebrata</taxon>
        <taxon>Euteleostomi</taxon>
        <taxon>Actinopterygii</taxon>
        <taxon>Neopterygii</taxon>
        <taxon>Teleostei</taxon>
        <taxon>Neoteleostei</taxon>
        <taxon>Acanthomorphata</taxon>
        <taxon>Carangaria</taxon>
        <taxon>Pleuronectiformes</taxon>
        <taxon>Pleuronectoidei</taxon>
        <taxon>Pleuronectidae</taxon>
        <taxon>Pleuronectes</taxon>
    </lineage>
</organism>
<dbReference type="Proteomes" id="UP001153269">
    <property type="component" value="Unassembled WGS sequence"/>
</dbReference>
<reference evidence="2" key="1">
    <citation type="submission" date="2020-03" db="EMBL/GenBank/DDBJ databases">
        <authorList>
            <person name="Weist P."/>
        </authorList>
    </citation>
    <scope>NUCLEOTIDE SEQUENCE</scope>
</reference>
<sequence length="217" mass="24024">MMNEMSRHIGALQKGPVLPTVGVLQLIDQKESIDTSTLSPEVSKTVRSKGAPKDPVLPAVQVFQLRRKTESLNTSVPLPNRSLNAEVTTSVNPKGATKEQDLPLVEVLQLSEQKQNPDTSGLLPKRTIFAKDSKTVKPKGAPKYPVHPRVGSFPLRKKRRIYELLKQRVEKCPVAPIPREWLDSVGDRIPQQLKENAQSKKQLRSSTLNSATTSALL</sequence>
<name>A0A9N7VHC6_PLEPL</name>
<keyword evidence="3" id="KW-1185">Reference proteome</keyword>